<evidence type="ECO:0000259" key="7">
    <source>
        <dbReference type="PROSITE" id="PS50110"/>
    </source>
</evidence>
<dbReference type="InterPro" id="IPR050482">
    <property type="entry name" value="Sensor_HK_TwoCompSys"/>
</dbReference>
<evidence type="ECO:0008006" key="10">
    <source>
        <dbReference type="Google" id="ProtNLM"/>
    </source>
</evidence>
<dbReference type="Gene3D" id="3.30.565.10">
    <property type="entry name" value="Histidine kinase-like ATPase, C-terminal domain"/>
    <property type="match status" value="1"/>
</dbReference>
<keyword evidence="1" id="KW-0808">Transferase</keyword>
<evidence type="ECO:0000256" key="1">
    <source>
        <dbReference type="ARBA" id="ARBA00022679"/>
    </source>
</evidence>
<feature type="modified residue" description="4-aspartylphosphate" evidence="4">
    <location>
        <position position="51"/>
    </location>
</feature>
<dbReference type="InterPro" id="IPR036890">
    <property type="entry name" value="HATPase_C_sf"/>
</dbReference>
<dbReference type="CDD" id="cd17574">
    <property type="entry name" value="REC_OmpR"/>
    <property type="match status" value="1"/>
</dbReference>
<keyword evidence="2" id="KW-0418">Kinase</keyword>
<keyword evidence="5" id="KW-0175">Coiled coil</keyword>
<dbReference type="Pfam" id="PF00072">
    <property type="entry name" value="Response_reg"/>
    <property type="match status" value="1"/>
</dbReference>
<dbReference type="Gene3D" id="3.40.50.2300">
    <property type="match status" value="1"/>
</dbReference>
<accession>A0A2M7G4T0</accession>
<dbReference type="InterPro" id="IPR011712">
    <property type="entry name" value="Sig_transdc_His_kin_sub3_dim/P"/>
</dbReference>
<feature type="domain" description="Response regulatory" evidence="7">
    <location>
        <begin position="2"/>
        <end position="118"/>
    </location>
</feature>
<proteinExistence type="predicted"/>
<dbReference type="EMBL" id="PFFQ01000032">
    <property type="protein sequence ID" value="PIW16946.1"/>
    <property type="molecule type" value="Genomic_DNA"/>
</dbReference>
<feature type="coiled-coil region" evidence="5">
    <location>
        <begin position="159"/>
        <end position="193"/>
    </location>
</feature>
<dbReference type="GO" id="GO:0000155">
    <property type="term" value="F:phosphorelay sensor kinase activity"/>
    <property type="evidence" value="ECO:0007669"/>
    <property type="project" value="InterPro"/>
</dbReference>
<dbReference type="SUPFAM" id="SSF55874">
    <property type="entry name" value="ATPase domain of HSP90 chaperone/DNA topoisomerase II/histidine kinase"/>
    <property type="match status" value="1"/>
</dbReference>
<dbReference type="GO" id="GO:0046983">
    <property type="term" value="F:protein dimerization activity"/>
    <property type="evidence" value="ECO:0007669"/>
    <property type="project" value="InterPro"/>
</dbReference>
<dbReference type="PROSITE" id="PS50109">
    <property type="entry name" value="HIS_KIN"/>
    <property type="match status" value="1"/>
</dbReference>
<protein>
    <recommendedName>
        <fullName evidence="10">Nitrogen regulation protein B</fullName>
    </recommendedName>
</protein>
<organism evidence="8 9">
    <name type="scientific">bacterium (Candidatus Blackallbacteria) CG17_big_fil_post_rev_8_21_14_2_50_48_46</name>
    <dbReference type="NCBI Taxonomy" id="2014261"/>
    <lineage>
        <taxon>Bacteria</taxon>
        <taxon>Candidatus Blackallbacteria</taxon>
    </lineage>
</organism>
<evidence type="ECO:0000256" key="3">
    <source>
        <dbReference type="ARBA" id="ARBA00023012"/>
    </source>
</evidence>
<keyword evidence="4" id="KW-0597">Phosphoprotein</keyword>
<dbReference type="CDD" id="cd16917">
    <property type="entry name" value="HATPase_UhpB-NarQ-NarX-like"/>
    <property type="match status" value="1"/>
</dbReference>
<dbReference type="AlphaFoldDB" id="A0A2M7G4T0"/>
<evidence type="ECO:0000256" key="4">
    <source>
        <dbReference type="PROSITE-ProRule" id="PRU00169"/>
    </source>
</evidence>
<evidence type="ECO:0000313" key="8">
    <source>
        <dbReference type="EMBL" id="PIW16946.1"/>
    </source>
</evidence>
<reference evidence="8 9" key="1">
    <citation type="submission" date="2017-09" db="EMBL/GenBank/DDBJ databases">
        <title>Depth-based differentiation of microbial function through sediment-hosted aquifers and enrichment of novel symbionts in the deep terrestrial subsurface.</title>
        <authorList>
            <person name="Probst A.J."/>
            <person name="Ladd B."/>
            <person name="Jarett J.K."/>
            <person name="Geller-Mcgrath D.E."/>
            <person name="Sieber C.M."/>
            <person name="Emerson J.B."/>
            <person name="Anantharaman K."/>
            <person name="Thomas B.C."/>
            <person name="Malmstrom R."/>
            <person name="Stieglmeier M."/>
            <person name="Klingl A."/>
            <person name="Woyke T."/>
            <person name="Ryan C.M."/>
            <person name="Banfield J.F."/>
        </authorList>
    </citation>
    <scope>NUCLEOTIDE SEQUENCE [LARGE SCALE GENOMIC DNA]</scope>
    <source>
        <strain evidence="8">CG17_big_fil_post_rev_8_21_14_2_50_48_46</strain>
    </source>
</reference>
<dbReference type="InterPro" id="IPR003594">
    <property type="entry name" value="HATPase_dom"/>
</dbReference>
<gene>
    <name evidence="8" type="ORF">COW36_10750</name>
</gene>
<name>A0A2M7G4T0_9BACT</name>
<dbReference type="Pfam" id="PF02518">
    <property type="entry name" value="HATPase_c"/>
    <property type="match status" value="1"/>
</dbReference>
<dbReference type="SMART" id="SM00387">
    <property type="entry name" value="HATPase_c"/>
    <property type="match status" value="1"/>
</dbReference>
<dbReference type="InterPro" id="IPR011006">
    <property type="entry name" value="CheY-like_superfamily"/>
</dbReference>
<comment type="caution">
    <text evidence="8">The sequence shown here is derived from an EMBL/GenBank/DDBJ whole genome shotgun (WGS) entry which is preliminary data.</text>
</comment>
<dbReference type="InterPro" id="IPR001789">
    <property type="entry name" value="Sig_transdc_resp-reg_receiver"/>
</dbReference>
<dbReference type="PANTHER" id="PTHR24421:SF59">
    <property type="entry name" value="OXYGEN SENSOR HISTIDINE KINASE NREB"/>
    <property type="match status" value="1"/>
</dbReference>
<dbReference type="Proteomes" id="UP000231019">
    <property type="component" value="Unassembled WGS sequence"/>
</dbReference>
<evidence type="ECO:0000256" key="5">
    <source>
        <dbReference type="SAM" id="Coils"/>
    </source>
</evidence>
<evidence type="ECO:0000256" key="2">
    <source>
        <dbReference type="ARBA" id="ARBA00022777"/>
    </source>
</evidence>
<dbReference type="Pfam" id="PF07730">
    <property type="entry name" value="HisKA_3"/>
    <property type="match status" value="1"/>
</dbReference>
<feature type="domain" description="Histidine kinase" evidence="6">
    <location>
        <begin position="197"/>
        <end position="393"/>
    </location>
</feature>
<dbReference type="PANTHER" id="PTHR24421">
    <property type="entry name" value="NITRATE/NITRITE SENSOR PROTEIN NARX-RELATED"/>
    <property type="match status" value="1"/>
</dbReference>
<dbReference type="GO" id="GO:0016020">
    <property type="term" value="C:membrane"/>
    <property type="evidence" value="ECO:0007669"/>
    <property type="project" value="InterPro"/>
</dbReference>
<dbReference type="SUPFAM" id="SSF52172">
    <property type="entry name" value="CheY-like"/>
    <property type="match status" value="1"/>
</dbReference>
<keyword evidence="3" id="KW-0902">Two-component regulatory system</keyword>
<evidence type="ECO:0000313" key="9">
    <source>
        <dbReference type="Proteomes" id="UP000231019"/>
    </source>
</evidence>
<sequence>MKILLVEDDPSLRLLFQQKLTRYGYQVTSLESAEAAWELIQKDHFDLLILDWILPGMSGLELCRLLRERPNSEYLYIWVITARDAREDLLEVLAAGANDYLAKPIDMQLLEVRARIAEQQVHHLQERRKAENALAQYHLELEQRVLDRTEALSDTVQALQDEIQQRSTAEALLAQTRDQLRALASRLLSIQEDQQKRISREIHDELGQAMTALKLDLGWLAKNLPQEQTELHAKIQRMIPLVSDTILTIQRICAELRPGLLDDLGLVDALEWLVQEFGERTGIHTQFDVMPEDLDIPSDLATPLFRICQESLTNVMRHAEAQNVRILLEAQDSTLRLEIVDNGKGIPPDRIEHPSSLGLMGIRERLLSWNGEVRISGSPGQGTTIYVTVALEDPQ</sequence>
<dbReference type="SMART" id="SM00448">
    <property type="entry name" value="REC"/>
    <property type="match status" value="1"/>
</dbReference>
<dbReference type="Gene3D" id="1.20.5.1930">
    <property type="match status" value="1"/>
</dbReference>
<dbReference type="PROSITE" id="PS50110">
    <property type="entry name" value="RESPONSE_REGULATORY"/>
    <property type="match status" value="1"/>
</dbReference>
<evidence type="ECO:0000259" key="6">
    <source>
        <dbReference type="PROSITE" id="PS50109"/>
    </source>
</evidence>
<dbReference type="InterPro" id="IPR005467">
    <property type="entry name" value="His_kinase_dom"/>
</dbReference>